<name>G7DV09_MIXOS</name>
<dbReference type="AlphaFoldDB" id="G7DV09"/>
<comment type="caution">
    <text evidence="1">The sequence shown here is derived from an EMBL/GenBank/DDBJ whole genome shotgun (WGS) entry which is preliminary data.</text>
</comment>
<dbReference type="InParanoid" id="G7DV09"/>
<keyword evidence="2" id="KW-1185">Reference proteome</keyword>
<dbReference type="RefSeq" id="XP_014565836.1">
    <property type="nucleotide sequence ID" value="XM_014710350.1"/>
</dbReference>
<protein>
    <submittedName>
        <fullName evidence="1">Uncharacterized protein</fullName>
    </submittedName>
</protein>
<proteinExistence type="predicted"/>
<evidence type="ECO:0000313" key="1">
    <source>
        <dbReference type="EMBL" id="GAA94419.1"/>
    </source>
</evidence>
<sequence>MQARHMEAVCCKASAYHRLLRRITFDLDTQASRLGVCFEHADLTSGMARRSTQAASRVVASAAGTGTATVLHTT</sequence>
<accession>G7DV09</accession>
<reference evidence="1 2" key="2">
    <citation type="journal article" date="2012" name="Open Biol.">
        <title>Characteristics of nucleosomes and linker DNA regions on the genome of the basidiomycete Mixia osmundae revealed by mono- and dinucleosome mapping.</title>
        <authorList>
            <person name="Nishida H."/>
            <person name="Kondo S."/>
            <person name="Matsumoto T."/>
            <person name="Suzuki Y."/>
            <person name="Yoshikawa H."/>
            <person name="Taylor T.D."/>
            <person name="Sugiyama J."/>
        </authorList>
    </citation>
    <scope>NUCLEOTIDE SEQUENCE [LARGE SCALE GENOMIC DNA]</scope>
    <source>
        <strain evidence="2">CBS 9802 / IAM 14324 / JCM 22182 / KY 12970</strain>
    </source>
</reference>
<organism evidence="1 2">
    <name type="scientific">Mixia osmundae (strain CBS 9802 / IAM 14324 / JCM 22182 / KY 12970)</name>
    <dbReference type="NCBI Taxonomy" id="764103"/>
    <lineage>
        <taxon>Eukaryota</taxon>
        <taxon>Fungi</taxon>
        <taxon>Dikarya</taxon>
        <taxon>Basidiomycota</taxon>
        <taxon>Pucciniomycotina</taxon>
        <taxon>Mixiomycetes</taxon>
        <taxon>Mixiales</taxon>
        <taxon>Mixiaceae</taxon>
        <taxon>Mixia</taxon>
    </lineage>
</organism>
<reference evidence="1 2" key="1">
    <citation type="journal article" date="2011" name="J. Gen. Appl. Microbiol.">
        <title>Draft genome sequencing of the enigmatic basidiomycete Mixia osmundae.</title>
        <authorList>
            <person name="Nishida H."/>
            <person name="Nagatsuka Y."/>
            <person name="Sugiyama J."/>
        </authorList>
    </citation>
    <scope>NUCLEOTIDE SEQUENCE [LARGE SCALE GENOMIC DNA]</scope>
    <source>
        <strain evidence="2">CBS 9802 / IAM 14324 / JCM 22182 / KY 12970</strain>
    </source>
</reference>
<evidence type="ECO:0000313" key="2">
    <source>
        <dbReference type="Proteomes" id="UP000009131"/>
    </source>
</evidence>
<gene>
    <name evidence="1" type="primary">Mo01071</name>
    <name evidence="1" type="ORF">E5Q_01071</name>
</gene>
<dbReference type="Proteomes" id="UP000009131">
    <property type="component" value="Unassembled WGS sequence"/>
</dbReference>
<dbReference type="EMBL" id="BABT02000034">
    <property type="protein sequence ID" value="GAA94419.1"/>
    <property type="molecule type" value="Genomic_DNA"/>
</dbReference>
<dbReference type="HOGENOM" id="CLU_2688337_0_0_1"/>